<dbReference type="InterPro" id="IPR047127">
    <property type="entry name" value="MutT-like"/>
</dbReference>
<keyword evidence="3" id="KW-0515">Mutator protein</keyword>
<dbReference type="OrthoDB" id="9810648at2"/>
<dbReference type="RefSeq" id="WP_086500524.1">
    <property type="nucleotide sequence ID" value="NZ_MSSV01000004.1"/>
</dbReference>
<sequence>MEVISVTCALIFANEKVLCAQRSETMTLPELWEFPGGKIEEGESPEACLIREIKEELAISISLVSTLLPNEHSYIQGKVIRLIPFVCIWRSGEISLLEHKEVKWLNKDELETLNWAPADIPIVNELLENWNNIQRQLVGYTRKE</sequence>
<evidence type="ECO:0000256" key="15">
    <source>
        <dbReference type="ARBA" id="ARBA00041979"/>
    </source>
</evidence>
<feature type="domain" description="Nudix hydrolase" evidence="17">
    <location>
        <begin position="1"/>
        <end position="128"/>
    </location>
</feature>
<dbReference type="GO" id="GO:0044716">
    <property type="term" value="F:8-oxo-GDP phosphatase activity"/>
    <property type="evidence" value="ECO:0007669"/>
    <property type="project" value="TreeGrafter"/>
</dbReference>
<dbReference type="EMBL" id="QKZU01000002">
    <property type="protein sequence ID" value="PZX60432.1"/>
    <property type="molecule type" value="Genomic_DNA"/>
</dbReference>
<evidence type="ECO:0000313" key="21">
    <source>
        <dbReference type="Proteomes" id="UP000321927"/>
    </source>
</evidence>
<evidence type="ECO:0000256" key="5">
    <source>
        <dbReference type="ARBA" id="ARBA00022723"/>
    </source>
</evidence>
<dbReference type="AlphaFoldDB" id="A0A2W7TB54"/>
<dbReference type="GO" id="GO:0044715">
    <property type="term" value="F:8-oxo-dGDP phosphatase activity"/>
    <property type="evidence" value="ECO:0007669"/>
    <property type="project" value="TreeGrafter"/>
</dbReference>
<comment type="similarity">
    <text evidence="2">Belongs to the Nudix hydrolase family.</text>
</comment>
<dbReference type="GO" id="GO:0006281">
    <property type="term" value="P:DNA repair"/>
    <property type="evidence" value="ECO:0007669"/>
    <property type="project" value="UniProtKB-KW"/>
</dbReference>
<comment type="catalytic activity">
    <reaction evidence="11">
        <text>8-oxo-GTP + H2O = 8-oxo-GMP + diphosphate + H(+)</text>
        <dbReference type="Rhea" id="RHEA:67616"/>
        <dbReference type="ChEBI" id="CHEBI:15377"/>
        <dbReference type="ChEBI" id="CHEBI:15378"/>
        <dbReference type="ChEBI" id="CHEBI:33019"/>
        <dbReference type="ChEBI" id="CHEBI:143553"/>
        <dbReference type="ChEBI" id="CHEBI:145694"/>
    </reaction>
</comment>
<dbReference type="Proteomes" id="UP000249115">
    <property type="component" value="Unassembled WGS sequence"/>
</dbReference>
<organism evidence="18 20">
    <name type="scientific">Algoriphagus ratkowskyi</name>
    <dbReference type="NCBI Taxonomy" id="57028"/>
    <lineage>
        <taxon>Bacteria</taxon>
        <taxon>Pseudomonadati</taxon>
        <taxon>Bacteroidota</taxon>
        <taxon>Cytophagia</taxon>
        <taxon>Cytophagales</taxon>
        <taxon>Cyclobacteriaceae</taxon>
        <taxon>Algoriphagus</taxon>
    </lineage>
</organism>
<dbReference type="EC" id="3.6.1.55" evidence="12"/>
<proteinExistence type="inferred from homology"/>
<evidence type="ECO:0000256" key="8">
    <source>
        <dbReference type="ARBA" id="ARBA00022842"/>
    </source>
</evidence>
<dbReference type="SUPFAM" id="SSF55811">
    <property type="entry name" value="Nudix"/>
    <property type="match status" value="1"/>
</dbReference>
<evidence type="ECO:0000259" key="17">
    <source>
        <dbReference type="PROSITE" id="PS51462"/>
    </source>
</evidence>
<keyword evidence="21" id="KW-1185">Reference proteome</keyword>
<dbReference type="Proteomes" id="UP000321927">
    <property type="component" value="Unassembled WGS sequence"/>
</dbReference>
<evidence type="ECO:0000313" key="20">
    <source>
        <dbReference type="Proteomes" id="UP000249115"/>
    </source>
</evidence>
<evidence type="ECO:0000256" key="11">
    <source>
        <dbReference type="ARBA" id="ARBA00036904"/>
    </source>
</evidence>
<keyword evidence="9" id="KW-0234">DNA repair</keyword>
<dbReference type="EMBL" id="VORV01000005">
    <property type="protein sequence ID" value="TXD78241.1"/>
    <property type="molecule type" value="Genomic_DNA"/>
</dbReference>
<dbReference type="PRINTS" id="PR00502">
    <property type="entry name" value="NUDIXFAMILY"/>
</dbReference>
<evidence type="ECO:0000313" key="19">
    <source>
        <dbReference type="EMBL" id="TXD78241.1"/>
    </source>
</evidence>
<dbReference type="GO" id="GO:0035539">
    <property type="term" value="F:8-oxo-7,8-dihydrodeoxyguanosine triphosphate pyrophosphatase activity"/>
    <property type="evidence" value="ECO:0007669"/>
    <property type="project" value="UniProtKB-EC"/>
</dbReference>
<dbReference type="GO" id="GO:0008413">
    <property type="term" value="F:8-oxo-7,8-dihydroguanosine triphosphate pyrophosphatase activity"/>
    <property type="evidence" value="ECO:0007669"/>
    <property type="project" value="TreeGrafter"/>
</dbReference>
<evidence type="ECO:0000256" key="13">
    <source>
        <dbReference type="ARBA" id="ARBA00040794"/>
    </source>
</evidence>
<evidence type="ECO:0000256" key="1">
    <source>
        <dbReference type="ARBA" id="ARBA00001946"/>
    </source>
</evidence>
<dbReference type="PROSITE" id="PS51462">
    <property type="entry name" value="NUDIX"/>
    <property type="match status" value="1"/>
</dbReference>
<protein>
    <recommendedName>
        <fullName evidence="13">8-oxo-dGTP diphosphatase</fullName>
        <ecNumber evidence="12">3.6.1.55</ecNumber>
    </recommendedName>
    <alternativeName>
        <fullName evidence="16">7,8-dihydro-8-oxoguanine-triphosphatase</fullName>
    </alternativeName>
    <alternativeName>
        <fullName evidence="15">Mutator protein MutT</fullName>
    </alternativeName>
    <alternativeName>
        <fullName evidence="14">dGTP pyrophosphohydrolase</fullName>
    </alternativeName>
</protein>
<evidence type="ECO:0000256" key="14">
    <source>
        <dbReference type="ARBA" id="ARBA00041592"/>
    </source>
</evidence>
<dbReference type="Gene3D" id="3.90.79.10">
    <property type="entry name" value="Nucleoside Triphosphate Pyrophosphohydrolase"/>
    <property type="match status" value="1"/>
</dbReference>
<keyword evidence="6" id="KW-0227">DNA damage</keyword>
<keyword evidence="4" id="KW-0235">DNA replication</keyword>
<dbReference type="GO" id="GO:0046872">
    <property type="term" value="F:metal ion binding"/>
    <property type="evidence" value="ECO:0007669"/>
    <property type="project" value="UniProtKB-KW"/>
</dbReference>
<evidence type="ECO:0000256" key="6">
    <source>
        <dbReference type="ARBA" id="ARBA00022763"/>
    </source>
</evidence>
<reference evidence="18 20" key="1">
    <citation type="submission" date="2018-06" db="EMBL/GenBank/DDBJ databases">
        <title>Genomic Encyclopedia of Archaeal and Bacterial Type Strains, Phase II (KMG-II): from individual species to whole genera.</title>
        <authorList>
            <person name="Goeker M."/>
        </authorList>
    </citation>
    <scope>NUCLEOTIDE SEQUENCE [LARGE SCALE GENOMIC DNA]</scope>
    <source>
        <strain evidence="18 20">DSM 22686</strain>
    </source>
</reference>
<dbReference type="GO" id="GO:0006260">
    <property type="term" value="P:DNA replication"/>
    <property type="evidence" value="ECO:0007669"/>
    <property type="project" value="UniProtKB-KW"/>
</dbReference>
<dbReference type="Pfam" id="PF00293">
    <property type="entry name" value="NUDIX"/>
    <property type="match status" value="1"/>
</dbReference>
<gene>
    <name evidence="19" type="ORF">ESW18_09390</name>
    <name evidence="18" type="ORF">LV84_00711</name>
</gene>
<keyword evidence="5" id="KW-0479">Metal-binding</keyword>
<comment type="cofactor">
    <cofactor evidence="1">
        <name>Mg(2+)</name>
        <dbReference type="ChEBI" id="CHEBI:18420"/>
    </cofactor>
</comment>
<evidence type="ECO:0000256" key="3">
    <source>
        <dbReference type="ARBA" id="ARBA00022457"/>
    </source>
</evidence>
<keyword evidence="8" id="KW-0460">Magnesium</keyword>
<evidence type="ECO:0000313" key="18">
    <source>
        <dbReference type="EMBL" id="PZX60432.1"/>
    </source>
</evidence>
<dbReference type="InterPro" id="IPR020476">
    <property type="entry name" value="Nudix_hydrolase"/>
</dbReference>
<reference evidence="19 21" key="2">
    <citation type="submission" date="2019-08" db="EMBL/GenBank/DDBJ databases">
        <title>Genome of Algoriphagus ratkowskyi IC026.</title>
        <authorList>
            <person name="Bowman J.P."/>
        </authorList>
    </citation>
    <scope>NUCLEOTIDE SEQUENCE [LARGE SCALE GENOMIC DNA]</scope>
    <source>
        <strain evidence="19 21">IC026</strain>
    </source>
</reference>
<evidence type="ECO:0000256" key="2">
    <source>
        <dbReference type="ARBA" id="ARBA00005582"/>
    </source>
</evidence>
<comment type="catalytic activity">
    <reaction evidence="10">
        <text>8-oxo-dGTP + H2O = 8-oxo-dGMP + diphosphate + H(+)</text>
        <dbReference type="Rhea" id="RHEA:31575"/>
        <dbReference type="ChEBI" id="CHEBI:15377"/>
        <dbReference type="ChEBI" id="CHEBI:15378"/>
        <dbReference type="ChEBI" id="CHEBI:33019"/>
        <dbReference type="ChEBI" id="CHEBI:63224"/>
        <dbReference type="ChEBI" id="CHEBI:77896"/>
        <dbReference type="EC" id="3.6.1.55"/>
    </reaction>
</comment>
<keyword evidence="7" id="KW-0378">Hydrolase</keyword>
<comment type="caution">
    <text evidence="18">The sequence shown here is derived from an EMBL/GenBank/DDBJ whole genome shotgun (WGS) entry which is preliminary data.</text>
</comment>
<evidence type="ECO:0000256" key="16">
    <source>
        <dbReference type="ARBA" id="ARBA00042798"/>
    </source>
</evidence>
<dbReference type="InterPro" id="IPR015797">
    <property type="entry name" value="NUDIX_hydrolase-like_dom_sf"/>
</dbReference>
<dbReference type="InterPro" id="IPR000086">
    <property type="entry name" value="NUDIX_hydrolase_dom"/>
</dbReference>
<evidence type="ECO:0000256" key="10">
    <source>
        <dbReference type="ARBA" id="ARBA00035861"/>
    </source>
</evidence>
<evidence type="ECO:0000256" key="7">
    <source>
        <dbReference type="ARBA" id="ARBA00022801"/>
    </source>
</evidence>
<dbReference type="PANTHER" id="PTHR47707">
    <property type="entry name" value="8-OXO-DGTP DIPHOSPHATASE"/>
    <property type="match status" value="1"/>
</dbReference>
<evidence type="ECO:0000256" key="4">
    <source>
        <dbReference type="ARBA" id="ARBA00022705"/>
    </source>
</evidence>
<evidence type="ECO:0000256" key="12">
    <source>
        <dbReference type="ARBA" id="ARBA00038905"/>
    </source>
</evidence>
<evidence type="ECO:0000256" key="9">
    <source>
        <dbReference type="ARBA" id="ARBA00023204"/>
    </source>
</evidence>
<dbReference type="PANTHER" id="PTHR47707:SF1">
    <property type="entry name" value="NUDIX HYDROLASE FAMILY PROTEIN"/>
    <property type="match status" value="1"/>
</dbReference>
<accession>A0A2W7TB54</accession>
<name>A0A2W7TB54_9BACT</name>
<dbReference type="CDD" id="cd03425">
    <property type="entry name" value="NUDIX_MutT_NudA_like"/>
    <property type="match status" value="1"/>
</dbReference>